<keyword evidence="3" id="KW-0028">Amino-acid biosynthesis</keyword>
<evidence type="ECO:0000313" key="11">
    <source>
        <dbReference type="EMBL" id="PNX97437.1"/>
    </source>
</evidence>
<dbReference type="InterPro" id="IPR017926">
    <property type="entry name" value="GATASE"/>
</dbReference>
<dbReference type="PROSITE" id="PS51273">
    <property type="entry name" value="GATASE_TYPE_1"/>
    <property type="match status" value="1"/>
</dbReference>
<evidence type="ECO:0000256" key="2">
    <source>
        <dbReference type="ARBA" id="ARBA00011152"/>
    </source>
</evidence>
<evidence type="ECO:0000256" key="1">
    <source>
        <dbReference type="ARBA" id="ARBA00005091"/>
    </source>
</evidence>
<dbReference type="Gene3D" id="3.40.50.880">
    <property type="match status" value="1"/>
</dbReference>
<dbReference type="ExpressionAtlas" id="A0A2K3N341">
    <property type="expression patterns" value="baseline"/>
</dbReference>
<evidence type="ECO:0000256" key="9">
    <source>
        <dbReference type="ARBA" id="ARBA00049534"/>
    </source>
</evidence>
<dbReference type="InterPro" id="IPR029062">
    <property type="entry name" value="Class_I_gatase-like"/>
</dbReference>
<reference evidence="11 12" key="1">
    <citation type="journal article" date="2014" name="Am. J. Bot.">
        <title>Genome assembly and annotation for red clover (Trifolium pratense; Fabaceae).</title>
        <authorList>
            <person name="Istvanek J."/>
            <person name="Jaros M."/>
            <person name="Krenek A."/>
            <person name="Repkova J."/>
        </authorList>
    </citation>
    <scope>NUCLEOTIDE SEQUENCE [LARGE SCALE GENOMIC DNA]</scope>
    <source>
        <strain evidence="12">cv. Tatra</strain>
        <tissue evidence="11">Young leaves</tissue>
    </source>
</reference>
<evidence type="ECO:0000256" key="4">
    <source>
        <dbReference type="ARBA" id="ARBA00022801"/>
    </source>
</evidence>
<evidence type="ECO:0000313" key="12">
    <source>
        <dbReference type="Proteomes" id="UP000236291"/>
    </source>
</evidence>
<protein>
    <submittedName>
        <fullName evidence="11">Imidazole glycerol phosphate synthase subunit HisF</fullName>
    </submittedName>
</protein>
<dbReference type="GO" id="GO:0016829">
    <property type="term" value="F:lyase activity"/>
    <property type="evidence" value="ECO:0007669"/>
    <property type="project" value="UniProtKB-KW"/>
</dbReference>
<dbReference type="InterPro" id="IPR010139">
    <property type="entry name" value="Imidazole-glycPsynth_HisH"/>
</dbReference>
<evidence type="ECO:0000256" key="7">
    <source>
        <dbReference type="ARBA" id="ARBA00023239"/>
    </source>
</evidence>
<comment type="catalytic activity">
    <reaction evidence="8">
        <text>5-[(5-phospho-1-deoxy-D-ribulos-1-ylimino)methylamino]-1-(5-phospho-beta-D-ribosyl)imidazole-4-carboxamide + L-glutamine = D-erythro-1-(imidazol-4-yl)glycerol 3-phosphate + 5-amino-1-(5-phospho-beta-D-ribosyl)imidazole-4-carboxamide + L-glutamate + H(+)</text>
        <dbReference type="Rhea" id="RHEA:24793"/>
        <dbReference type="ChEBI" id="CHEBI:15378"/>
        <dbReference type="ChEBI" id="CHEBI:29985"/>
        <dbReference type="ChEBI" id="CHEBI:58278"/>
        <dbReference type="ChEBI" id="CHEBI:58359"/>
        <dbReference type="ChEBI" id="CHEBI:58475"/>
        <dbReference type="ChEBI" id="CHEBI:58525"/>
        <dbReference type="EC" id="4.3.2.10"/>
    </reaction>
</comment>
<dbReference type="GO" id="GO:0000105">
    <property type="term" value="P:L-histidine biosynthetic process"/>
    <property type="evidence" value="ECO:0007669"/>
    <property type="project" value="UniProtKB-UniPathway"/>
</dbReference>
<gene>
    <name evidence="11" type="ORF">L195_g020666</name>
</gene>
<dbReference type="Pfam" id="PF00117">
    <property type="entry name" value="GATase"/>
    <property type="match status" value="1"/>
</dbReference>
<comment type="pathway">
    <text evidence="1">Amino-acid biosynthesis; L-histidine biosynthesis; L-histidine from 5-phospho-alpha-D-ribose 1-diphosphate: step 5/9.</text>
</comment>
<dbReference type="STRING" id="57577.A0A2K3N341"/>
<sequence length="147" mass="16808">MDKYAFESVKGLGLIPGTVGRFDSSNGFRVPHIGWNALQIAKESEILDDVGNHHVYFVHSYRAMPSDDNKEWISSTCDYGDKFIASIRRGNVHAVQFHPEKSGGKFYLRYRSLECFGIFLFFHVKIYPVLSNIGHGGFFDNLHGQFW</sequence>
<dbReference type="UniPathway" id="UPA00031">
    <property type="reaction ID" value="UER00010"/>
</dbReference>
<keyword evidence="7" id="KW-0456">Lyase</keyword>
<dbReference type="PANTHER" id="PTHR42701:SF1">
    <property type="entry name" value="IMIDAZOLE GLYCEROL PHOSPHATE SYNTHASE SUBUNIT HISH"/>
    <property type="match status" value="1"/>
</dbReference>
<dbReference type="GO" id="GO:0000107">
    <property type="term" value="F:imidazoleglycerol-phosphate synthase activity"/>
    <property type="evidence" value="ECO:0007669"/>
    <property type="project" value="TreeGrafter"/>
</dbReference>
<comment type="caution">
    <text evidence="11">The sequence shown here is derived from an EMBL/GenBank/DDBJ whole genome shotgun (WGS) entry which is preliminary data.</text>
</comment>
<evidence type="ECO:0000256" key="5">
    <source>
        <dbReference type="ARBA" id="ARBA00022962"/>
    </source>
</evidence>
<evidence type="ECO:0000256" key="3">
    <source>
        <dbReference type="ARBA" id="ARBA00022605"/>
    </source>
</evidence>
<dbReference type="AlphaFoldDB" id="A0A2K3N341"/>
<comment type="subunit">
    <text evidence="2">Heterodimer of HisH and HisF.</text>
</comment>
<keyword evidence="5" id="KW-0315">Glutamine amidotransferase</keyword>
<comment type="catalytic activity">
    <reaction evidence="9">
        <text>L-glutamine + H2O = L-glutamate + NH4(+)</text>
        <dbReference type="Rhea" id="RHEA:15889"/>
        <dbReference type="ChEBI" id="CHEBI:15377"/>
        <dbReference type="ChEBI" id="CHEBI:28938"/>
        <dbReference type="ChEBI" id="CHEBI:29985"/>
        <dbReference type="ChEBI" id="CHEBI:58359"/>
        <dbReference type="EC" id="3.5.1.2"/>
    </reaction>
</comment>
<evidence type="ECO:0000256" key="6">
    <source>
        <dbReference type="ARBA" id="ARBA00023102"/>
    </source>
</evidence>
<evidence type="ECO:0000259" key="10">
    <source>
        <dbReference type="Pfam" id="PF00117"/>
    </source>
</evidence>
<dbReference type="PANTHER" id="PTHR42701">
    <property type="entry name" value="IMIDAZOLE GLYCEROL PHOSPHATE SYNTHASE SUBUNIT HISH"/>
    <property type="match status" value="1"/>
</dbReference>
<dbReference type="SUPFAM" id="SSF52317">
    <property type="entry name" value="Class I glutamine amidotransferase-like"/>
    <property type="match status" value="1"/>
</dbReference>
<evidence type="ECO:0000256" key="8">
    <source>
        <dbReference type="ARBA" id="ARBA00047838"/>
    </source>
</evidence>
<feature type="domain" description="Glutamine amidotransferase" evidence="10">
    <location>
        <begin position="30"/>
        <end position="106"/>
    </location>
</feature>
<reference evidence="11 12" key="2">
    <citation type="journal article" date="2017" name="Front. Plant Sci.">
        <title>Gene Classification and Mining of Molecular Markers Useful in Red Clover (Trifolium pratense) Breeding.</title>
        <authorList>
            <person name="Istvanek J."/>
            <person name="Dluhosova J."/>
            <person name="Dluhos P."/>
            <person name="Patkova L."/>
            <person name="Nedelnik J."/>
            <person name="Repkova J."/>
        </authorList>
    </citation>
    <scope>NUCLEOTIDE SEQUENCE [LARGE SCALE GENOMIC DNA]</scope>
    <source>
        <strain evidence="12">cv. Tatra</strain>
        <tissue evidence="11">Young leaves</tissue>
    </source>
</reference>
<organism evidence="11 12">
    <name type="scientific">Trifolium pratense</name>
    <name type="common">Red clover</name>
    <dbReference type="NCBI Taxonomy" id="57577"/>
    <lineage>
        <taxon>Eukaryota</taxon>
        <taxon>Viridiplantae</taxon>
        <taxon>Streptophyta</taxon>
        <taxon>Embryophyta</taxon>
        <taxon>Tracheophyta</taxon>
        <taxon>Spermatophyta</taxon>
        <taxon>Magnoliopsida</taxon>
        <taxon>eudicotyledons</taxon>
        <taxon>Gunneridae</taxon>
        <taxon>Pentapetalae</taxon>
        <taxon>rosids</taxon>
        <taxon>fabids</taxon>
        <taxon>Fabales</taxon>
        <taxon>Fabaceae</taxon>
        <taxon>Papilionoideae</taxon>
        <taxon>50 kb inversion clade</taxon>
        <taxon>NPAAA clade</taxon>
        <taxon>Hologalegina</taxon>
        <taxon>IRL clade</taxon>
        <taxon>Trifolieae</taxon>
        <taxon>Trifolium</taxon>
    </lineage>
</organism>
<keyword evidence="4" id="KW-0378">Hydrolase</keyword>
<dbReference type="Proteomes" id="UP000236291">
    <property type="component" value="Unassembled WGS sequence"/>
</dbReference>
<dbReference type="GO" id="GO:0004359">
    <property type="term" value="F:glutaminase activity"/>
    <property type="evidence" value="ECO:0007669"/>
    <property type="project" value="UniProtKB-EC"/>
</dbReference>
<keyword evidence="6" id="KW-0368">Histidine biosynthesis</keyword>
<proteinExistence type="predicted"/>
<accession>A0A2K3N341</accession>
<dbReference type="EMBL" id="ASHM01015549">
    <property type="protein sequence ID" value="PNX97437.1"/>
    <property type="molecule type" value="Genomic_DNA"/>
</dbReference>
<name>A0A2K3N341_TRIPR</name>